<name>A0AAD2G657_9STRA</name>
<protein>
    <recommendedName>
        <fullName evidence="3">Sulfotransferase</fullName>
    </recommendedName>
</protein>
<evidence type="ECO:0000313" key="1">
    <source>
        <dbReference type="EMBL" id="CAJ1962899.1"/>
    </source>
</evidence>
<evidence type="ECO:0000313" key="2">
    <source>
        <dbReference type="Proteomes" id="UP001295423"/>
    </source>
</evidence>
<sequence>MIPQSQKYANHLFHLAQMEILAANMSQSSTTHMNCTELIKQNKKAGGLEFAVRFFEHTTYWKTYSHLDPGEEDIFSFLSIWKCANNQLRSFLEQIFPGEDFKQQVRFKDRHEKFPEANNNKQGHGLSECILAVIRDPIAHFLSGYNEIEYRIRSKEPRRPVAQKWPFGGQPEGSIERFEQFVADLLTCPIGKKLPGIINAGAIRKLELEHLYSMTGVLRLLDKDDSVTRSNRNFHYLPSLKNLNETWGPFVVSSCPRSFSNTTKTKLLTTPMITESGKHESSGDPHGTYKSAKLVWKHGGPTAKALCAIHLMDYACWQDLPDGVPRLCMDLYVDYHRRNLLL</sequence>
<organism evidence="1 2">
    <name type="scientific">Cylindrotheca closterium</name>
    <dbReference type="NCBI Taxonomy" id="2856"/>
    <lineage>
        <taxon>Eukaryota</taxon>
        <taxon>Sar</taxon>
        <taxon>Stramenopiles</taxon>
        <taxon>Ochrophyta</taxon>
        <taxon>Bacillariophyta</taxon>
        <taxon>Bacillariophyceae</taxon>
        <taxon>Bacillariophycidae</taxon>
        <taxon>Bacillariales</taxon>
        <taxon>Bacillariaceae</taxon>
        <taxon>Cylindrotheca</taxon>
    </lineage>
</organism>
<dbReference type="EMBL" id="CAKOGP040002125">
    <property type="protein sequence ID" value="CAJ1962899.1"/>
    <property type="molecule type" value="Genomic_DNA"/>
</dbReference>
<reference evidence="1" key="1">
    <citation type="submission" date="2023-08" db="EMBL/GenBank/DDBJ databases">
        <authorList>
            <person name="Audoor S."/>
            <person name="Bilcke G."/>
        </authorList>
    </citation>
    <scope>NUCLEOTIDE SEQUENCE</scope>
</reference>
<comment type="caution">
    <text evidence="1">The sequence shown here is derived from an EMBL/GenBank/DDBJ whole genome shotgun (WGS) entry which is preliminary data.</text>
</comment>
<gene>
    <name evidence="1" type="ORF">CYCCA115_LOCUS19908</name>
</gene>
<proteinExistence type="predicted"/>
<accession>A0AAD2G657</accession>
<dbReference type="Proteomes" id="UP001295423">
    <property type="component" value="Unassembled WGS sequence"/>
</dbReference>
<keyword evidence="2" id="KW-1185">Reference proteome</keyword>
<evidence type="ECO:0008006" key="3">
    <source>
        <dbReference type="Google" id="ProtNLM"/>
    </source>
</evidence>
<dbReference type="AlphaFoldDB" id="A0AAD2G657"/>